<dbReference type="RefSeq" id="WP_187037873.1">
    <property type="nucleotide sequence ID" value="NZ_CP060286.1"/>
</dbReference>
<organism evidence="2 3">
    <name type="scientific">Caproicibacter fermentans</name>
    <dbReference type="NCBI Taxonomy" id="2576756"/>
    <lineage>
        <taxon>Bacteria</taxon>
        <taxon>Bacillati</taxon>
        <taxon>Bacillota</taxon>
        <taxon>Clostridia</taxon>
        <taxon>Eubacteriales</taxon>
        <taxon>Acutalibacteraceae</taxon>
        <taxon>Caproicibacter</taxon>
    </lineage>
</organism>
<dbReference type="SUPFAM" id="SSF53448">
    <property type="entry name" value="Nucleotide-diphospho-sugar transferases"/>
    <property type="match status" value="1"/>
</dbReference>
<evidence type="ECO:0000313" key="3">
    <source>
        <dbReference type="Proteomes" id="UP000515909"/>
    </source>
</evidence>
<proteinExistence type="predicted"/>
<reference evidence="2 3" key="1">
    <citation type="submission" date="2020-08" db="EMBL/GenBank/DDBJ databases">
        <title>The isolate Caproiciproducens sp. 7D4C2 produces n-caproate at mildly acidic conditions from hexoses: genome and rBOX comparison with related strains and chain-elongating bacteria.</title>
        <authorList>
            <person name="Esquivel-Elizondo S."/>
            <person name="Bagci C."/>
            <person name="Temovska M."/>
            <person name="Jeon B.S."/>
            <person name="Bessarab I."/>
            <person name="Williams R.B.H."/>
            <person name="Huson D.H."/>
            <person name="Angenent L.T."/>
        </authorList>
    </citation>
    <scope>NUCLEOTIDE SEQUENCE [LARGE SCALE GENOMIC DNA]</scope>
    <source>
        <strain evidence="2 3">7D4C2</strain>
    </source>
</reference>
<dbReference type="GO" id="GO:0016758">
    <property type="term" value="F:hexosyltransferase activity"/>
    <property type="evidence" value="ECO:0007669"/>
    <property type="project" value="UniProtKB-ARBA"/>
</dbReference>
<dbReference type="KEGG" id="cfem:HCR03_09525"/>
<evidence type="ECO:0000313" key="2">
    <source>
        <dbReference type="EMBL" id="QNK42418.1"/>
    </source>
</evidence>
<dbReference type="Pfam" id="PF00535">
    <property type="entry name" value="Glycos_transf_2"/>
    <property type="match status" value="1"/>
</dbReference>
<protein>
    <submittedName>
        <fullName evidence="2">Glycosyltransferase</fullName>
    </submittedName>
</protein>
<dbReference type="EMBL" id="CP060286">
    <property type="protein sequence ID" value="QNK42418.1"/>
    <property type="molecule type" value="Genomic_DNA"/>
</dbReference>
<dbReference type="InterPro" id="IPR001173">
    <property type="entry name" value="Glyco_trans_2-like"/>
</dbReference>
<dbReference type="PANTHER" id="PTHR22916:SF3">
    <property type="entry name" value="UDP-GLCNAC:BETAGAL BETA-1,3-N-ACETYLGLUCOSAMINYLTRANSFERASE-LIKE PROTEIN 1"/>
    <property type="match status" value="1"/>
</dbReference>
<dbReference type="AlphaFoldDB" id="A0A7G8TFM7"/>
<name>A0A7G8TFM7_9FIRM</name>
<dbReference type="Gene3D" id="3.90.550.10">
    <property type="entry name" value="Spore Coat Polysaccharide Biosynthesis Protein SpsA, Chain A"/>
    <property type="match status" value="1"/>
</dbReference>
<accession>A0A7G8TFM7</accession>
<sequence length="324" mass="37478">MKECMDTGKPLISILMAVYNPDLEWFSQQLESLEAQDYPNLELRILDDCSPDVSFQEIQQSIKSNVRKIPYFLDRNSQNLGSNRVFEKLTLAAKGQYIAYCDQDDIWFPKKLSYLEKQLVKDRAVLICSDVFVIDGAGKKIASSITKLRKRHKFLEGYNLTDSLLFRNFVIGCTMLICAETAKAATPFVKDMVHDHWLAMYASTQGKISVSPYRLVNYRIHANNQTSVLAYVKSKEDYIEERILPYVRRLQEISKRIPDSEALKKVMQWAQARESYARGDSASAKVIWKNRNLDRKTSAFELVAWHTPSPLFRIAIRMIQRGWL</sequence>
<feature type="domain" description="Glycosyltransferase 2-like" evidence="1">
    <location>
        <begin position="13"/>
        <end position="151"/>
    </location>
</feature>
<dbReference type="InterPro" id="IPR029044">
    <property type="entry name" value="Nucleotide-diphossugar_trans"/>
</dbReference>
<evidence type="ECO:0000259" key="1">
    <source>
        <dbReference type="Pfam" id="PF00535"/>
    </source>
</evidence>
<dbReference type="PANTHER" id="PTHR22916">
    <property type="entry name" value="GLYCOSYLTRANSFERASE"/>
    <property type="match status" value="1"/>
</dbReference>
<dbReference type="Proteomes" id="UP000515909">
    <property type="component" value="Chromosome"/>
</dbReference>
<gene>
    <name evidence="2" type="ORF">HCR03_09525</name>
</gene>
<keyword evidence="2" id="KW-0808">Transferase</keyword>